<evidence type="ECO:0000256" key="4">
    <source>
        <dbReference type="HAMAP-Rule" id="MF_02200"/>
    </source>
</evidence>
<gene>
    <name evidence="4" type="primary">napD</name>
    <name evidence="5" type="ORF">GB928_020225</name>
</gene>
<comment type="function">
    <text evidence="4">Chaperone for NapA, the catalytic subunit of the periplasmic nitrate reductase. It binds directly and specifically to the twin-arginine signal peptide of NapA, preventing premature interaction with the Tat translocase and premature export.</text>
</comment>
<dbReference type="RefSeq" id="WP_244762821.1">
    <property type="nucleotide sequence ID" value="NZ_JALJCJ010000006.1"/>
</dbReference>
<sequence length="95" mass="9926">MPERRRHHISSAVIATKPGGIDGVLAALAALDNVEVHAADKGKIVIVIEGPSTGVLGDTLMRISLLDGVIAANMVFEHVEMEGNEADDGQRTDAA</sequence>
<comment type="similarity">
    <text evidence="4">Belongs to the NapD family.</text>
</comment>
<dbReference type="PANTHER" id="PTHR38603">
    <property type="entry name" value="CHAPERONE NAPD"/>
    <property type="match status" value="1"/>
</dbReference>
<name>A0ABT8XIK4_9HYPH</name>
<evidence type="ECO:0000256" key="2">
    <source>
        <dbReference type="ARBA" id="ARBA00022490"/>
    </source>
</evidence>
<proteinExistence type="inferred from homology"/>
<keyword evidence="2 4" id="KW-0963">Cytoplasm</keyword>
<comment type="caution">
    <text evidence="5">The sequence shown here is derived from an EMBL/GenBank/DDBJ whole genome shotgun (WGS) entry which is preliminary data.</text>
</comment>
<dbReference type="EMBL" id="WHSC02000008">
    <property type="protein sequence ID" value="MDO6123526.1"/>
    <property type="molecule type" value="Genomic_DNA"/>
</dbReference>
<evidence type="ECO:0000313" key="5">
    <source>
        <dbReference type="EMBL" id="MDO6123526.1"/>
    </source>
</evidence>
<dbReference type="Pfam" id="PF03927">
    <property type="entry name" value="NapD"/>
    <property type="match status" value="1"/>
</dbReference>
<dbReference type="Gene3D" id="3.30.70.920">
    <property type="match status" value="1"/>
</dbReference>
<accession>A0ABT8XIK4</accession>
<keyword evidence="6" id="KW-1185">Reference proteome</keyword>
<evidence type="ECO:0000256" key="3">
    <source>
        <dbReference type="ARBA" id="ARBA00023186"/>
    </source>
</evidence>
<comment type="subunit">
    <text evidence="4">Interacts with the cytoplasmic NapA precursor.</text>
</comment>
<comment type="subcellular location">
    <subcellularLocation>
        <location evidence="1 4">Cytoplasm</location>
    </subcellularLocation>
</comment>
<reference evidence="5" key="1">
    <citation type="submission" date="2022-04" db="EMBL/GenBank/DDBJ databases">
        <title>Shinella lacus sp. nov., a novel member of the genus Shinella from water.</title>
        <authorList>
            <person name="Deng Y."/>
        </authorList>
    </citation>
    <scope>NUCLEOTIDE SEQUENCE</scope>
    <source>
        <strain evidence="5">JCM 31239</strain>
    </source>
</reference>
<organism evidence="5 6">
    <name type="scientific">Shinella curvata</name>
    <dbReference type="NCBI Taxonomy" id="1817964"/>
    <lineage>
        <taxon>Bacteria</taxon>
        <taxon>Pseudomonadati</taxon>
        <taxon>Pseudomonadota</taxon>
        <taxon>Alphaproteobacteria</taxon>
        <taxon>Hyphomicrobiales</taxon>
        <taxon>Rhizobiaceae</taxon>
        <taxon>Shinella</taxon>
    </lineage>
</organism>
<dbReference type="HAMAP" id="MF_02200">
    <property type="entry name" value="NapD"/>
    <property type="match status" value="1"/>
</dbReference>
<evidence type="ECO:0000313" key="6">
    <source>
        <dbReference type="Proteomes" id="UP001177080"/>
    </source>
</evidence>
<keyword evidence="3 4" id="KW-0143">Chaperone</keyword>
<evidence type="ECO:0000256" key="1">
    <source>
        <dbReference type="ARBA" id="ARBA00004496"/>
    </source>
</evidence>
<dbReference type="PANTHER" id="PTHR38603:SF1">
    <property type="entry name" value="CHAPERONE NAPD"/>
    <property type="match status" value="1"/>
</dbReference>
<dbReference type="Proteomes" id="UP001177080">
    <property type="component" value="Unassembled WGS sequence"/>
</dbReference>
<dbReference type="InterPro" id="IPR005623">
    <property type="entry name" value="Chaperone_NapD_NO3_reduct"/>
</dbReference>
<protein>
    <recommendedName>
        <fullName evidence="4">Chaperone NapD</fullName>
    </recommendedName>
    <alternativeName>
        <fullName evidence="4">NapA signal peptide-binding chaperone NapD</fullName>
    </alternativeName>
</protein>